<dbReference type="GO" id="GO:0016779">
    <property type="term" value="F:nucleotidyltransferase activity"/>
    <property type="evidence" value="ECO:0007669"/>
    <property type="project" value="UniProtKB-KW"/>
</dbReference>
<dbReference type="InterPro" id="IPR050793">
    <property type="entry name" value="CMP-NeuNAc_synthase"/>
</dbReference>
<name>A0ABD6AWL7_9EURY</name>
<evidence type="ECO:0000313" key="1">
    <source>
        <dbReference type="EMBL" id="MFD1514268.1"/>
    </source>
</evidence>
<accession>A0ABD6AWL7</accession>
<comment type="caution">
    <text evidence="1">The sequence shown here is derived from an EMBL/GenBank/DDBJ whole genome shotgun (WGS) entry which is preliminary data.</text>
</comment>
<keyword evidence="1" id="KW-0548">Nucleotidyltransferase</keyword>
<dbReference type="InterPro" id="IPR029044">
    <property type="entry name" value="Nucleotide-diphossugar_trans"/>
</dbReference>
<keyword evidence="1" id="KW-0808">Transferase</keyword>
<dbReference type="SUPFAM" id="SSF53448">
    <property type="entry name" value="Nucleotide-diphospho-sugar transferases"/>
    <property type="match status" value="1"/>
</dbReference>
<keyword evidence="2" id="KW-1185">Reference proteome</keyword>
<reference evidence="1 2" key="1">
    <citation type="journal article" date="2019" name="Int. J. Syst. Evol. Microbiol.">
        <title>The Global Catalogue of Microorganisms (GCM) 10K type strain sequencing project: providing services to taxonomists for standard genome sequencing and annotation.</title>
        <authorList>
            <consortium name="The Broad Institute Genomics Platform"/>
            <consortium name="The Broad Institute Genome Sequencing Center for Infectious Disease"/>
            <person name="Wu L."/>
            <person name="Ma J."/>
        </authorList>
    </citation>
    <scope>NUCLEOTIDE SEQUENCE [LARGE SCALE GENOMIC DNA]</scope>
    <source>
        <strain evidence="1 2">CGMCC 1.12563</strain>
    </source>
</reference>
<protein>
    <submittedName>
        <fullName evidence="1">Cytidylyltransferase domain-containing protein</fullName>
    </submittedName>
</protein>
<dbReference type="Gene3D" id="3.90.550.10">
    <property type="entry name" value="Spore Coat Polysaccharide Biosynthesis Protein SpsA, Chain A"/>
    <property type="match status" value="1"/>
</dbReference>
<organism evidence="1 2">
    <name type="scientific">Halomarina rubra</name>
    <dbReference type="NCBI Taxonomy" id="2071873"/>
    <lineage>
        <taxon>Archaea</taxon>
        <taxon>Methanobacteriati</taxon>
        <taxon>Methanobacteriota</taxon>
        <taxon>Stenosarchaea group</taxon>
        <taxon>Halobacteria</taxon>
        <taxon>Halobacteriales</taxon>
        <taxon>Natronomonadaceae</taxon>
        <taxon>Halomarina</taxon>
    </lineage>
</organism>
<dbReference type="CDD" id="cd02513">
    <property type="entry name" value="CMP-NeuAc_Synthase"/>
    <property type="match status" value="1"/>
</dbReference>
<dbReference type="AlphaFoldDB" id="A0ABD6AWL7"/>
<dbReference type="EMBL" id="JBHUDC010000007">
    <property type="protein sequence ID" value="MFD1514268.1"/>
    <property type="molecule type" value="Genomic_DNA"/>
</dbReference>
<gene>
    <name evidence="1" type="ORF">ACFSBT_13380</name>
</gene>
<dbReference type="Pfam" id="PF02348">
    <property type="entry name" value="CTP_transf_3"/>
    <property type="match status" value="1"/>
</dbReference>
<proteinExistence type="predicted"/>
<evidence type="ECO:0000313" key="2">
    <source>
        <dbReference type="Proteomes" id="UP001597187"/>
    </source>
</evidence>
<dbReference type="RefSeq" id="WP_250874242.1">
    <property type="nucleotide sequence ID" value="NZ_JALXFV010000007.1"/>
</dbReference>
<dbReference type="Proteomes" id="UP001597187">
    <property type="component" value="Unassembled WGS sequence"/>
</dbReference>
<dbReference type="PANTHER" id="PTHR21485:SF6">
    <property type="entry name" value="N-ACYLNEURAMINATE CYTIDYLYLTRANSFERASE-RELATED"/>
    <property type="match status" value="1"/>
</dbReference>
<dbReference type="InterPro" id="IPR003329">
    <property type="entry name" value="Cytidylyl_trans"/>
</dbReference>
<sequence length="241" mass="26322">MPISSDSMLNDHRVVAVVPARGGSVTIPDKNLRRLGDKPLVAWPIDVAHATPEVDRVVVSTDDPSIAAVAREYDADVVERPAELASDDALVVDALRHLVGVFHEEGETARYLVVLEPTCPLRTSGDVSRCLDRLASGDRDSVATFTDASLNPHRIWRIEDGEPEPFLPEADPWQPRQSLPEAYELTGGVYAFAIDALPEAGSSLLFERPAAVAMPRERSVDIDTELDFTVAERLLVEGVHE</sequence>
<dbReference type="PANTHER" id="PTHR21485">
    <property type="entry name" value="HAD SUPERFAMILY MEMBERS CMAS AND KDSC"/>
    <property type="match status" value="1"/>
</dbReference>